<organism evidence="7 8">
    <name type="scientific">Coffea canephora</name>
    <name type="common">Robusta coffee</name>
    <dbReference type="NCBI Taxonomy" id="49390"/>
    <lineage>
        <taxon>Eukaryota</taxon>
        <taxon>Viridiplantae</taxon>
        <taxon>Streptophyta</taxon>
        <taxon>Embryophyta</taxon>
        <taxon>Tracheophyta</taxon>
        <taxon>Spermatophyta</taxon>
        <taxon>Magnoliopsida</taxon>
        <taxon>eudicotyledons</taxon>
        <taxon>Gunneridae</taxon>
        <taxon>Pentapetalae</taxon>
        <taxon>asterids</taxon>
        <taxon>lamiids</taxon>
        <taxon>Gentianales</taxon>
        <taxon>Rubiaceae</taxon>
        <taxon>Ixoroideae</taxon>
        <taxon>Gardenieae complex</taxon>
        <taxon>Bertiereae - Coffeeae clade</taxon>
        <taxon>Coffeeae</taxon>
        <taxon>Coffea</taxon>
    </lineage>
</organism>
<gene>
    <name evidence="7" type="ORF">GSCOC_T00015305001</name>
</gene>
<reference evidence="8" key="1">
    <citation type="journal article" date="2014" name="Science">
        <title>The coffee genome provides insight into the convergent evolution of caffeine biosynthesis.</title>
        <authorList>
            <person name="Denoeud F."/>
            <person name="Carretero-Paulet L."/>
            <person name="Dereeper A."/>
            <person name="Droc G."/>
            <person name="Guyot R."/>
            <person name="Pietrella M."/>
            <person name="Zheng C."/>
            <person name="Alberti A."/>
            <person name="Anthony F."/>
            <person name="Aprea G."/>
            <person name="Aury J.M."/>
            <person name="Bento P."/>
            <person name="Bernard M."/>
            <person name="Bocs S."/>
            <person name="Campa C."/>
            <person name="Cenci A."/>
            <person name="Combes M.C."/>
            <person name="Crouzillat D."/>
            <person name="Da Silva C."/>
            <person name="Daddiego L."/>
            <person name="De Bellis F."/>
            <person name="Dussert S."/>
            <person name="Garsmeur O."/>
            <person name="Gayraud T."/>
            <person name="Guignon V."/>
            <person name="Jahn K."/>
            <person name="Jamilloux V."/>
            <person name="Joet T."/>
            <person name="Labadie K."/>
            <person name="Lan T."/>
            <person name="Leclercq J."/>
            <person name="Lepelley M."/>
            <person name="Leroy T."/>
            <person name="Li L.T."/>
            <person name="Librado P."/>
            <person name="Lopez L."/>
            <person name="Munoz A."/>
            <person name="Noel B."/>
            <person name="Pallavicini A."/>
            <person name="Perrotta G."/>
            <person name="Poncet V."/>
            <person name="Pot D."/>
            <person name="Priyono X."/>
            <person name="Rigoreau M."/>
            <person name="Rouard M."/>
            <person name="Rozas J."/>
            <person name="Tranchant-Dubreuil C."/>
            <person name="VanBuren R."/>
            <person name="Zhang Q."/>
            <person name="Andrade A.C."/>
            <person name="Argout X."/>
            <person name="Bertrand B."/>
            <person name="de Kochko A."/>
            <person name="Graziosi G."/>
            <person name="Henry R.J."/>
            <person name="Jayarama X."/>
            <person name="Ming R."/>
            <person name="Nagai C."/>
            <person name="Rounsley S."/>
            <person name="Sankoff D."/>
            <person name="Giuliano G."/>
            <person name="Albert V.A."/>
            <person name="Wincker P."/>
            <person name="Lashermes P."/>
        </authorList>
    </citation>
    <scope>NUCLEOTIDE SEQUENCE [LARGE SCALE GENOMIC DNA]</scope>
    <source>
        <strain evidence="8">cv. DH200-94</strain>
    </source>
</reference>
<evidence type="ECO:0000256" key="3">
    <source>
        <dbReference type="ARBA" id="ARBA00022525"/>
    </source>
</evidence>
<evidence type="ECO:0000313" key="8">
    <source>
        <dbReference type="Proteomes" id="UP000295252"/>
    </source>
</evidence>
<evidence type="ECO:0000313" key="7">
    <source>
        <dbReference type="EMBL" id="CDP03492.1"/>
    </source>
</evidence>
<dbReference type="Gramene" id="CDP03492">
    <property type="protein sequence ID" value="CDP03492"/>
    <property type="gene ID" value="GSCOC_T00015305001"/>
</dbReference>
<comment type="similarity">
    <text evidence="2">Belongs to the plant rapid alkalinization factor (RALF) family.</text>
</comment>
<comment type="subcellular location">
    <subcellularLocation>
        <location evidence="1">Secreted</location>
    </subcellularLocation>
</comment>
<dbReference type="STRING" id="49390.A0A068U598"/>
<dbReference type="InterPro" id="IPR008801">
    <property type="entry name" value="RALF"/>
</dbReference>
<evidence type="ECO:0000256" key="1">
    <source>
        <dbReference type="ARBA" id="ARBA00004613"/>
    </source>
</evidence>
<dbReference type="Pfam" id="PF05498">
    <property type="entry name" value="RALF"/>
    <property type="match status" value="1"/>
</dbReference>
<keyword evidence="5" id="KW-0732">Signal</keyword>
<dbReference type="OMA" id="NCAFNET"/>
<dbReference type="GO" id="GO:0005576">
    <property type="term" value="C:extracellular region"/>
    <property type="evidence" value="ECO:0007669"/>
    <property type="project" value="UniProtKB-SubCell"/>
</dbReference>
<dbReference type="InParanoid" id="A0A068U598"/>
<evidence type="ECO:0000256" key="2">
    <source>
        <dbReference type="ARBA" id="ARBA00009178"/>
    </source>
</evidence>
<protein>
    <submittedName>
        <fullName evidence="7">Uncharacterized protein</fullName>
    </submittedName>
</protein>
<dbReference type="EMBL" id="HG739094">
    <property type="protein sequence ID" value="CDP03492.1"/>
    <property type="molecule type" value="Genomic_DNA"/>
</dbReference>
<dbReference type="PANTHER" id="PTHR33136:SF34">
    <property type="entry name" value="OS12G0541700 PROTEIN"/>
    <property type="match status" value="1"/>
</dbReference>
<dbReference type="GO" id="GO:0019722">
    <property type="term" value="P:calcium-mediated signaling"/>
    <property type="evidence" value="ECO:0007669"/>
    <property type="project" value="TreeGrafter"/>
</dbReference>
<dbReference type="OrthoDB" id="1863600at2759"/>
<evidence type="ECO:0000256" key="5">
    <source>
        <dbReference type="ARBA" id="ARBA00022729"/>
    </source>
</evidence>
<keyword evidence="4" id="KW-0372">Hormone</keyword>
<keyword evidence="8" id="KW-1185">Reference proteome</keyword>
<proteinExistence type="inferred from homology"/>
<evidence type="ECO:0000256" key="6">
    <source>
        <dbReference type="ARBA" id="ARBA00023157"/>
    </source>
</evidence>
<accession>A0A068U598</accession>
<dbReference type="GO" id="GO:0005179">
    <property type="term" value="F:hormone activity"/>
    <property type="evidence" value="ECO:0007669"/>
    <property type="project" value="UniProtKB-KW"/>
</dbReference>
<dbReference type="Proteomes" id="UP000295252">
    <property type="component" value="Chromosome V"/>
</dbReference>
<name>A0A068U598_COFCA</name>
<dbReference type="AlphaFoldDB" id="A0A068U598"/>
<dbReference type="GO" id="GO:0009506">
    <property type="term" value="C:plasmodesma"/>
    <property type="evidence" value="ECO:0007669"/>
    <property type="project" value="TreeGrafter"/>
</dbReference>
<keyword evidence="3" id="KW-0964">Secreted</keyword>
<dbReference type="PhylomeDB" id="A0A068U598"/>
<sequence length="66" mass="7634">MVIMESDNSRKGLAQVQQFICYAAMRRDSIPCNRRGHSYYNCDYHGPANPYTRGCTDITRCPRNTE</sequence>
<keyword evidence="6" id="KW-1015">Disulfide bond</keyword>
<dbReference type="PANTHER" id="PTHR33136">
    <property type="entry name" value="RAPID ALKALINIZATION FACTOR-LIKE"/>
    <property type="match status" value="1"/>
</dbReference>
<evidence type="ECO:0000256" key="4">
    <source>
        <dbReference type="ARBA" id="ARBA00022702"/>
    </source>
</evidence>